<dbReference type="InterPro" id="IPR027806">
    <property type="entry name" value="HARBI1_dom"/>
</dbReference>
<keyword evidence="2" id="KW-0479">Metal-binding</keyword>
<comment type="caution">
    <text evidence="5">The sequence shown here is derived from an EMBL/GenBank/DDBJ whole genome shotgun (WGS) entry which is preliminary data.</text>
</comment>
<reference evidence="5" key="1">
    <citation type="submission" date="2021-02" db="EMBL/GenBank/DDBJ databases">
        <authorList>
            <person name="Steward A R."/>
        </authorList>
    </citation>
    <scope>NUCLEOTIDE SEQUENCE</scope>
</reference>
<evidence type="ECO:0000313" key="6">
    <source>
        <dbReference type="Proteomes" id="UP000663880"/>
    </source>
</evidence>
<dbReference type="GO" id="GO:0046872">
    <property type="term" value="F:metal ion binding"/>
    <property type="evidence" value="ECO:0007669"/>
    <property type="project" value="UniProtKB-KW"/>
</dbReference>
<keyword evidence="3" id="KW-0732">Signal</keyword>
<name>A0A821KZE8_9NEOP</name>
<dbReference type="EMBL" id="CAJOBZ010000001">
    <property type="protein sequence ID" value="CAF4741699.1"/>
    <property type="molecule type" value="Genomic_DNA"/>
</dbReference>
<protein>
    <recommendedName>
        <fullName evidence="4">DDE Tnp4 domain-containing protein</fullName>
    </recommendedName>
</protein>
<comment type="cofactor">
    <cofactor evidence="1">
        <name>a divalent metal cation</name>
        <dbReference type="ChEBI" id="CHEBI:60240"/>
    </cofactor>
</comment>
<evidence type="ECO:0000256" key="3">
    <source>
        <dbReference type="SAM" id="SignalP"/>
    </source>
</evidence>
<feature type="signal peptide" evidence="3">
    <location>
        <begin position="1"/>
        <end position="20"/>
    </location>
</feature>
<dbReference type="AlphaFoldDB" id="A0A821KZE8"/>
<evidence type="ECO:0000256" key="2">
    <source>
        <dbReference type="ARBA" id="ARBA00022723"/>
    </source>
</evidence>
<dbReference type="Pfam" id="PF13359">
    <property type="entry name" value="DDE_Tnp_4"/>
    <property type="match status" value="1"/>
</dbReference>
<sequence>MTMLMVVVVDYIVMSYLVNFQNLVQNRYVGRRKLVTEKYGTFPIVWEVLTENIDIAIKCPPNSGSNYFCHKHFFSIVLLAIVDPFYKFITVDIGNYGRLSDSGIFENSIFYRVYLNGKSLLPPKPLPGNEDTTPQVLIGDEGFALKEYLMRPFPRAAVIHDNRKKTFNYRHCRARRVVKNSFGILARKYRIFHRPIESEVYIVDIVKDNNCIRVKGESFYFEPNETPLESSDMSRAFTSIRSTNQRFPNAAFVVREMFVTYFNNNIINYK</sequence>
<evidence type="ECO:0000259" key="4">
    <source>
        <dbReference type="Pfam" id="PF13359"/>
    </source>
</evidence>
<feature type="domain" description="DDE Tnp4" evidence="4">
    <location>
        <begin position="55"/>
        <end position="200"/>
    </location>
</feature>
<keyword evidence="6" id="KW-1185">Reference proteome</keyword>
<dbReference type="OrthoDB" id="2668416at2759"/>
<gene>
    <name evidence="5" type="ORF">PMACD_LOCUS56</name>
</gene>
<feature type="chain" id="PRO_5032982142" description="DDE Tnp4 domain-containing protein" evidence="3">
    <location>
        <begin position="21"/>
        <end position="270"/>
    </location>
</feature>
<dbReference type="Proteomes" id="UP000663880">
    <property type="component" value="Unassembled WGS sequence"/>
</dbReference>
<accession>A0A821KZE8</accession>
<organism evidence="5 6">
    <name type="scientific">Pieris macdunnoughi</name>
    <dbReference type="NCBI Taxonomy" id="345717"/>
    <lineage>
        <taxon>Eukaryota</taxon>
        <taxon>Metazoa</taxon>
        <taxon>Ecdysozoa</taxon>
        <taxon>Arthropoda</taxon>
        <taxon>Hexapoda</taxon>
        <taxon>Insecta</taxon>
        <taxon>Pterygota</taxon>
        <taxon>Neoptera</taxon>
        <taxon>Endopterygota</taxon>
        <taxon>Lepidoptera</taxon>
        <taxon>Glossata</taxon>
        <taxon>Ditrysia</taxon>
        <taxon>Papilionoidea</taxon>
        <taxon>Pieridae</taxon>
        <taxon>Pierinae</taxon>
        <taxon>Pieris</taxon>
    </lineage>
</organism>
<proteinExistence type="predicted"/>
<evidence type="ECO:0000256" key="1">
    <source>
        <dbReference type="ARBA" id="ARBA00001968"/>
    </source>
</evidence>
<evidence type="ECO:0000313" key="5">
    <source>
        <dbReference type="EMBL" id="CAF4741699.1"/>
    </source>
</evidence>